<dbReference type="CDD" id="cd04301">
    <property type="entry name" value="NAT_SF"/>
    <property type="match status" value="1"/>
</dbReference>
<proteinExistence type="predicted"/>
<keyword evidence="1" id="KW-0808">Transferase</keyword>
<dbReference type="InterPro" id="IPR000182">
    <property type="entry name" value="GNAT_dom"/>
</dbReference>
<dbReference type="PANTHER" id="PTHR13947:SF37">
    <property type="entry name" value="LD18367P"/>
    <property type="match status" value="1"/>
</dbReference>
<keyword evidence="4" id="KW-1185">Reference proteome</keyword>
<dbReference type="Proteomes" id="UP000295560">
    <property type="component" value="Unassembled WGS sequence"/>
</dbReference>
<dbReference type="InterPro" id="IPR016181">
    <property type="entry name" value="Acyl_CoA_acyltransferase"/>
</dbReference>
<dbReference type="PROSITE" id="PS51186">
    <property type="entry name" value="GNAT"/>
    <property type="match status" value="1"/>
</dbReference>
<dbReference type="Gene3D" id="3.40.630.30">
    <property type="match status" value="1"/>
</dbReference>
<gene>
    <name evidence="3" type="ORF">EV378_0642</name>
</gene>
<comment type="caution">
    <text evidence="3">The sequence shown here is derived from an EMBL/GenBank/DDBJ whole genome shotgun (WGS) entry which is preliminary data.</text>
</comment>
<evidence type="ECO:0000259" key="2">
    <source>
        <dbReference type="PROSITE" id="PS51186"/>
    </source>
</evidence>
<evidence type="ECO:0000313" key="4">
    <source>
        <dbReference type="Proteomes" id="UP000295560"/>
    </source>
</evidence>
<dbReference type="AlphaFoldDB" id="A0A4R1HXQ0"/>
<dbReference type="EMBL" id="SMFZ01000001">
    <property type="protein sequence ID" value="TCK24849.1"/>
    <property type="molecule type" value="Genomic_DNA"/>
</dbReference>
<protein>
    <submittedName>
        <fullName evidence="3">Ribosomal protein S18 acetylase RimI-like enzyme</fullName>
    </submittedName>
</protein>
<dbReference type="RefSeq" id="WP_132421240.1">
    <property type="nucleotide sequence ID" value="NZ_SMFZ01000001.1"/>
</dbReference>
<sequence length="162" mass="17136">MTAGGPVEFHPTGAEDADVVLAMEADPDTRPWLGESSRAWHTADGVEHLLAHRDGVLVGFVVLAGPRGTETGTELRRIVVAAEHRGRGHGRAMLRAVLAHVPTGRVWLDVKPGNERALALYAGEGFVVERELPADPRNPDGPVALLVLAREVYSAGSSGSPS</sequence>
<name>A0A4R1HXQ0_PSEEN</name>
<reference evidence="3 4" key="1">
    <citation type="submission" date="2019-03" db="EMBL/GenBank/DDBJ databases">
        <title>Sequencing the genomes of 1000 actinobacteria strains.</title>
        <authorList>
            <person name="Klenk H.-P."/>
        </authorList>
    </citation>
    <scope>NUCLEOTIDE SEQUENCE [LARGE SCALE GENOMIC DNA]</scope>
    <source>
        <strain evidence="3 4">DSM 44969</strain>
    </source>
</reference>
<keyword evidence="3" id="KW-0687">Ribonucleoprotein</keyword>
<feature type="domain" description="N-acetyltransferase" evidence="2">
    <location>
        <begin position="7"/>
        <end position="153"/>
    </location>
</feature>
<accession>A0A4R1HXQ0</accession>
<organism evidence="3 4">
    <name type="scientific">Pseudonocardia endophytica</name>
    <dbReference type="NCBI Taxonomy" id="401976"/>
    <lineage>
        <taxon>Bacteria</taxon>
        <taxon>Bacillati</taxon>
        <taxon>Actinomycetota</taxon>
        <taxon>Actinomycetes</taxon>
        <taxon>Pseudonocardiales</taxon>
        <taxon>Pseudonocardiaceae</taxon>
        <taxon>Pseudonocardia</taxon>
    </lineage>
</organism>
<dbReference type="GO" id="GO:0005840">
    <property type="term" value="C:ribosome"/>
    <property type="evidence" value="ECO:0007669"/>
    <property type="project" value="UniProtKB-KW"/>
</dbReference>
<dbReference type="PANTHER" id="PTHR13947">
    <property type="entry name" value="GNAT FAMILY N-ACETYLTRANSFERASE"/>
    <property type="match status" value="1"/>
</dbReference>
<dbReference type="Pfam" id="PF00583">
    <property type="entry name" value="Acetyltransf_1"/>
    <property type="match status" value="1"/>
</dbReference>
<dbReference type="OrthoDB" id="9802340at2"/>
<evidence type="ECO:0000313" key="3">
    <source>
        <dbReference type="EMBL" id="TCK24849.1"/>
    </source>
</evidence>
<evidence type="ECO:0000256" key="1">
    <source>
        <dbReference type="ARBA" id="ARBA00022679"/>
    </source>
</evidence>
<dbReference type="SUPFAM" id="SSF55729">
    <property type="entry name" value="Acyl-CoA N-acyltransferases (Nat)"/>
    <property type="match status" value="1"/>
</dbReference>
<keyword evidence="3" id="KW-0689">Ribosomal protein</keyword>
<dbReference type="GO" id="GO:0008080">
    <property type="term" value="F:N-acetyltransferase activity"/>
    <property type="evidence" value="ECO:0007669"/>
    <property type="project" value="InterPro"/>
</dbReference>
<dbReference type="InterPro" id="IPR050769">
    <property type="entry name" value="NAT_camello-type"/>
</dbReference>